<dbReference type="GO" id="GO:0005829">
    <property type="term" value="C:cytosol"/>
    <property type="evidence" value="ECO:0007669"/>
    <property type="project" value="TreeGrafter"/>
</dbReference>
<name>N2BYS4_9ACTN</name>
<gene>
    <name evidence="3" type="ORF">HMPREF1091_01043</name>
</gene>
<accession>N2BYS4</accession>
<keyword evidence="4" id="KW-1185">Reference proteome</keyword>
<dbReference type="Gene3D" id="3.30.450.40">
    <property type="match status" value="1"/>
</dbReference>
<dbReference type="InterPro" id="IPR029016">
    <property type="entry name" value="GAF-like_dom_sf"/>
</dbReference>
<sequence length="123" mass="13051">MLQDKQTQSLQKNPELVLGPFQGKIACTRIAWGKGVCGVCAATNTTQLVPDVHAFAGHIACDAASNSEIVVPVRDVSGRVVAVLDIDSTSLARFSAEDATLLEELVAAIEKLIDWTAFKPLAC</sequence>
<dbReference type="GO" id="GO:0033745">
    <property type="term" value="F:L-methionine-(R)-S-oxide reductase activity"/>
    <property type="evidence" value="ECO:0007669"/>
    <property type="project" value="TreeGrafter"/>
</dbReference>
<organism evidence="3 4">
    <name type="scientific">Atopobium minutum 10063974</name>
    <dbReference type="NCBI Taxonomy" id="997872"/>
    <lineage>
        <taxon>Bacteria</taxon>
        <taxon>Bacillati</taxon>
        <taxon>Actinomycetota</taxon>
        <taxon>Coriobacteriia</taxon>
        <taxon>Coriobacteriales</taxon>
        <taxon>Atopobiaceae</taxon>
        <taxon>Atopobium</taxon>
    </lineage>
</organism>
<protein>
    <recommendedName>
        <fullName evidence="2">GAF domain-containing protein</fullName>
    </recommendedName>
</protein>
<dbReference type="InterPro" id="IPR051330">
    <property type="entry name" value="Phosphatase_reg/MetRdx"/>
</dbReference>
<dbReference type="PROSITE" id="PS01320">
    <property type="entry name" value="UPF0067"/>
    <property type="match status" value="1"/>
</dbReference>
<comment type="caution">
    <text evidence="3">The sequence shown here is derived from an EMBL/GenBank/DDBJ whole genome shotgun (WGS) entry which is preliminary data.</text>
</comment>
<dbReference type="Proteomes" id="UP000012651">
    <property type="component" value="Unassembled WGS sequence"/>
</dbReference>
<dbReference type="InterPro" id="IPR003018">
    <property type="entry name" value="GAF"/>
</dbReference>
<proteinExistence type="inferred from homology"/>
<evidence type="ECO:0000313" key="3">
    <source>
        <dbReference type="EMBL" id="EMZ42069.1"/>
    </source>
</evidence>
<dbReference type="PANTHER" id="PTHR21021">
    <property type="entry name" value="GAF/PUTATIVE CYTOSKELETAL PROTEIN"/>
    <property type="match status" value="1"/>
</dbReference>
<dbReference type="PATRIC" id="fig|997872.3.peg.1043"/>
<dbReference type="HOGENOM" id="CLU_077738_2_1_11"/>
<evidence type="ECO:0000259" key="2">
    <source>
        <dbReference type="Pfam" id="PF13185"/>
    </source>
</evidence>
<dbReference type="Pfam" id="PF13185">
    <property type="entry name" value="GAF_2"/>
    <property type="match status" value="1"/>
</dbReference>
<dbReference type="SUPFAM" id="SSF55781">
    <property type="entry name" value="GAF domain-like"/>
    <property type="match status" value="1"/>
</dbReference>
<evidence type="ECO:0000256" key="1">
    <source>
        <dbReference type="ARBA" id="ARBA00038454"/>
    </source>
</evidence>
<reference evidence="3 4" key="1">
    <citation type="submission" date="2013-03" db="EMBL/GenBank/DDBJ databases">
        <title>The Genome Sequence of Atopobium minutum 10063974.</title>
        <authorList>
            <consortium name="The Broad Institute Genome Sequencing Platform"/>
            <person name="Earl A."/>
            <person name="Ward D."/>
            <person name="Feldgarden M."/>
            <person name="Gevers D."/>
            <person name="Lambert T."/>
            <person name="Marvaud J.-C."/>
            <person name="Courvalin P."/>
            <person name="Walker B."/>
            <person name="Young S.K."/>
            <person name="Zeng Q."/>
            <person name="Gargeya S."/>
            <person name="Fitzgerald M."/>
            <person name="Haas B."/>
            <person name="Abouelleil A."/>
            <person name="Alvarado L."/>
            <person name="Arachchi H.M."/>
            <person name="Berlin A.M."/>
            <person name="Chapman S.B."/>
            <person name="Dewar J."/>
            <person name="Goldberg J."/>
            <person name="Griggs A."/>
            <person name="Gujja S."/>
            <person name="Hansen M."/>
            <person name="Howarth C."/>
            <person name="Imamovic A."/>
            <person name="Larimer J."/>
            <person name="McCowan C."/>
            <person name="Murphy C."/>
            <person name="Neiman D."/>
            <person name="Pearson M."/>
            <person name="Priest M."/>
            <person name="Roberts A."/>
            <person name="Saif S."/>
            <person name="Shea T."/>
            <person name="Sisk P."/>
            <person name="Sykes S."/>
            <person name="Wortman J."/>
            <person name="Nusbaum C."/>
            <person name="Birren B."/>
        </authorList>
    </citation>
    <scope>NUCLEOTIDE SEQUENCE [LARGE SCALE GENOMIC DNA]</scope>
    <source>
        <strain evidence="3 4">10063974</strain>
    </source>
</reference>
<evidence type="ECO:0000313" key="4">
    <source>
        <dbReference type="Proteomes" id="UP000012651"/>
    </source>
</evidence>
<comment type="similarity">
    <text evidence="1">Belongs to the free Met sulfoxide reductase family.</text>
</comment>
<dbReference type="EMBL" id="AGXC01000002">
    <property type="protein sequence ID" value="EMZ42069.1"/>
    <property type="molecule type" value="Genomic_DNA"/>
</dbReference>
<feature type="domain" description="GAF" evidence="2">
    <location>
        <begin position="18"/>
        <end position="113"/>
    </location>
</feature>
<dbReference type="PANTHER" id="PTHR21021:SF15">
    <property type="entry name" value="FREE METHIONINE-R-SULFOXIDE REDUCTASE"/>
    <property type="match status" value="1"/>
</dbReference>
<dbReference type="InterPro" id="IPR000614">
    <property type="entry name" value="FRMsr_CS"/>
</dbReference>
<dbReference type="AlphaFoldDB" id="N2BYS4"/>
<dbReference type="RefSeq" id="WP_002563818.1">
    <property type="nucleotide sequence ID" value="NZ_KB822533.1"/>
</dbReference>